<dbReference type="Proteomes" id="UP000774130">
    <property type="component" value="Unassembled WGS sequence"/>
</dbReference>
<evidence type="ECO:0000313" key="2">
    <source>
        <dbReference type="EMBL" id="MBV7389458.1"/>
    </source>
</evidence>
<proteinExistence type="predicted"/>
<feature type="transmembrane region" description="Helical" evidence="1">
    <location>
        <begin position="101"/>
        <end position="120"/>
    </location>
</feature>
<keyword evidence="1" id="KW-0472">Membrane</keyword>
<dbReference type="InterPro" id="IPR010540">
    <property type="entry name" value="CmpB_TMEM229"/>
</dbReference>
<accession>A0ABS6T982</accession>
<reference evidence="2 3" key="1">
    <citation type="submission" date="2021-06" db="EMBL/GenBank/DDBJ databases">
        <title>Enterococcus alishanensis sp. nov., a novel lactic acid bacterium isolated from fresh coffee beans.</title>
        <authorList>
            <person name="Chen Y.-S."/>
        </authorList>
    </citation>
    <scope>NUCLEOTIDE SEQUENCE [LARGE SCALE GENOMIC DNA]</scope>
    <source>
        <strain evidence="2 3">ALS3</strain>
    </source>
</reference>
<dbReference type="EMBL" id="JAHUZB010000001">
    <property type="protein sequence ID" value="MBV7389458.1"/>
    <property type="molecule type" value="Genomic_DNA"/>
</dbReference>
<feature type="transmembrane region" description="Helical" evidence="1">
    <location>
        <begin position="25"/>
        <end position="48"/>
    </location>
</feature>
<name>A0ABS6T982_9ENTE</name>
<organism evidence="2 3">
    <name type="scientific">Enterococcus alishanensis</name>
    <dbReference type="NCBI Taxonomy" id="1303817"/>
    <lineage>
        <taxon>Bacteria</taxon>
        <taxon>Bacillati</taxon>
        <taxon>Bacillota</taxon>
        <taxon>Bacilli</taxon>
        <taxon>Lactobacillales</taxon>
        <taxon>Enterococcaceae</taxon>
        <taxon>Enterococcus</taxon>
    </lineage>
</organism>
<evidence type="ECO:0000313" key="3">
    <source>
        <dbReference type="Proteomes" id="UP000774130"/>
    </source>
</evidence>
<feature type="transmembrane region" description="Helical" evidence="1">
    <location>
        <begin position="60"/>
        <end position="80"/>
    </location>
</feature>
<keyword evidence="1" id="KW-1133">Transmembrane helix</keyword>
<evidence type="ECO:0000256" key="1">
    <source>
        <dbReference type="SAM" id="Phobius"/>
    </source>
</evidence>
<gene>
    <name evidence="2" type="ORF">KUA55_02110</name>
</gene>
<feature type="transmembrane region" description="Helical" evidence="1">
    <location>
        <begin position="140"/>
        <end position="159"/>
    </location>
</feature>
<sequence>MTFIVYSFVGWVWESIFCSIKDKHFVYRGFLLGPYCPVYGFGVVAVLLLVPENAGTLLNLYFNVVVIVTIIEYITSWLLEKLFNMKLWDYTNVPLNIGGRVAVPVSLFWGIGCLILIKIVNPFFQYYIHLFINNTRSIGPILLAILFLTDVVTTFTFTITTKKEVEVHIDESDTENAAIKEYRLKHIFENKRSSKGRTKVLENLSQKHKNLRLHNLNRIVKNYPNMKFKKSN</sequence>
<comment type="caution">
    <text evidence="2">The sequence shown here is derived from an EMBL/GenBank/DDBJ whole genome shotgun (WGS) entry which is preliminary data.</text>
</comment>
<dbReference type="Pfam" id="PF06541">
    <property type="entry name" value="ABC_trans_CmpB"/>
    <property type="match status" value="1"/>
</dbReference>
<evidence type="ECO:0008006" key="4">
    <source>
        <dbReference type="Google" id="ProtNLM"/>
    </source>
</evidence>
<dbReference type="RefSeq" id="WP_218324817.1">
    <property type="nucleotide sequence ID" value="NZ_JAHUZB010000001.1"/>
</dbReference>
<protein>
    <recommendedName>
        <fullName evidence="4">ABC transporter permease</fullName>
    </recommendedName>
</protein>
<keyword evidence="1" id="KW-0812">Transmembrane</keyword>
<keyword evidence="3" id="KW-1185">Reference proteome</keyword>